<evidence type="ECO:0000259" key="3">
    <source>
        <dbReference type="Pfam" id="PF17853"/>
    </source>
</evidence>
<dbReference type="Pfam" id="PF17853">
    <property type="entry name" value="GGDEF_2"/>
    <property type="match status" value="1"/>
</dbReference>
<evidence type="ECO:0000259" key="2">
    <source>
        <dbReference type="Pfam" id="PF13556"/>
    </source>
</evidence>
<dbReference type="OrthoDB" id="9792148at2"/>
<dbReference type="PATRIC" id="fig|1664069.3.peg.3907"/>
<dbReference type="EMBL" id="JARRTL010000016">
    <property type="protein sequence ID" value="MEC0486300.1"/>
    <property type="molecule type" value="Genomic_DNA"/>
</dbReference>
<gene>
    <name evidence="4" type="ORF">AB447_202685</name>
    <name evidence="5" type="ORF">P8828_16025</name>
</gene>
<evidence type="ECO:0000313" key="6">
    <source>
        <dbReference type="Proteomes" id="UP000036168"/>
    </source>
</evidence>
<dbReference type="Pfam" id="PF13556">
    <property type="entry name" value="HTH_30"/>
    <property type="match status" value="1"/>
</dbReference>
<evidence type="ECO:0000313" key="7">
    <source>
        <dbReference type="Proteomes" id="UP001341297"/>
    </source>
</evidence>
<comment type="caution">
    <text evidence="4">The sequence shown here is derived from an EMBL/GenBank/DDBJ whole genome shotgun (WGS) entry which is preliminary data.</text>
</comment>
<dbReference type="AlphaFoldDB" id="A0A0J6EJL0"/>
<evidence type="ECO:0000313" key="4">
    <source>
        <dbReference type="EMBL" id="KRT94214.1"/>
    </source>
</evidence>
<reference evidence="5 7" key="3">
    <citation type="submission" date="2023-03" db="EMBL/GenBank/DDBJ databases">
        <title>Agriculturally important microbes genome sequencing.</title>
        <authorList>
            <person name="Dunlap C."/>
        </authorList>
    </citation>
    <scope>NUCLEOTIDE SEQUENCE [LARGE SCALE GENOMIC DNA]</scope>
    <source>
        <strain evidence="5 7">CBP-3203</strain>
    </source>
</reference>
<keyword evidence="7" id="KW-1185">Reference proteome</keyword>
<dbReference type="RefSeq" id="WP_048406732.1">
    <property type="nucleotide sequence ID" value="NZ_CP023481.1"/>
</dbReference>
<evidence type="ECO:0000256" key="1">
    <source>
        <dbReference type="ARBA" id="ARBA00006754"/>
    </source>
</evidence>
<dbReference type="STRING" id="1664069.BGLY_3765"/>
<dbReference type="InterPro" id="IPR025736">
    <property type="entry name" value="PucR_C-HTH_dom"/>
</dbReference>
<dbReference type="InterPro" id="IPR029016">
    <property type="entry name" value="GAF-like_dom_sf"/>
</dbReference>
<name>A0A0J6EJL0_9BACI</name>
<reference evidence="4 6" key="1">
    <citation type="journal article" date="2015" name="Int. J. Syst. Evol. Microbiol.">
        <title>Bacillus glycinifermentans sp. nov., isolated from fermented soybean paste.</title>
        <authorList>
            <person name="Kim S.J."/>
            <person name="Dunlap C.A."/>
            <person name="Kwon S.W."/>
            <person name="Rooney A.P."/>
        </authorList>
    </citation>
    <scope>NUCLEOTIDE SEQUENCE [LARGE SCALE GENOMIC DNA]</scope>
    <source>
        <strain evidence="4 6">GO-13</strain>
    </source>
</reference>
<dbReference type="Proteomes" id="UP000036168">
    <property type="component" value="Unassembled WGS sequence"/>
</dbReference>
<sequence length="412" mass="47664">MNNRPNPFKYSYDRLEDVADHISEVLNCPITIEDVNHRLLAYSTHSDYTDPARTSTIIGRRVPEKVINKLWKDGTIPALLKTNEPVRVKQINEVGLSSRVAISIWKNSEVIGFIWALESQKTLSEKELHLLKLAAESVKNKLLPYQARKRKNEQRSQEFFWKLLTGHISEEREIADGFHQLGIGVPSSYSVLIVRLKNEIDEKTEKQLHYLLETTQQVQVLLATLDYNELIILASPKKGLNGQPFNDLKQFAANIQKQLEERYKLHDCTLSIGGMYELITRVDQSYQEALSVLKVKERFAAETKHLVSFSELGIYQYLDVLAEKRKHANYPNYSLTRLEAYDREHNSNLVETLEQFIECDSNVNTAAKKLNIHVNTLNYRLKRIGNIAEIDLKNINEKFSIYLEIKLKNMHL</sequence>
<feature type="domain" description="CdaR GGDEF-like" evidence="3">
    <location>
        <begin position="166"/>
        <end position="295"/>
    </location>
</feature>
<dbReference type="PANTHER" id="PTHR33744">
    <property type="entry name" value="CARBOHYDRATE DIACID REGULATOR"/>
    <property type="match status" value="1"/>
</dbReference>
<dbReference type="InterPro" id="IPR041522">
    <property type="entry name" value="CdaR_GGDEF"/>
</dbReference>
<evidence type="ECO:0000313" key="5">
    <source>
        <dbReference type="EMBL" id="MEC0486300.1"/>
    </source>
</evidence>
<protein>
    <submittedName>
        <fullName evidence="4">PucR family transcriptional regulator</fullName>
    </submittedName>
</protein>
<dbReference type="PANTHER" id="PTHR33744:SF1">
    <property type="entry name" value="DNA-BINDING TRANSCRIPTIONAL ACTIVATOR ADER"/>
    <property type="match status" value="1"/>
</dbReference>
<feature type="domain" description="PucR C-terminal helix-turn-helix" evidence="2">
    <location>
        <begin position="349"/>
        <end position="406"/>
    </location>
</feature>
<comment type="similarity">
    <text evidence="1">Belongs to the CdaR family.</text>
</comment>
<dbReference type="Gene3D" id="3.30.450.40">
    <property type="match status" value="1"/>
</dbReference>
<dbReference type="Proteomes" id="UP001341297">
    <property type="component" value="Unassembled WGS sequence"/>
</dbReference>
<organism evidence="4 6">
    <name type="scientific">Bacillus glycinifermentans</name>
    <dbReference type="NCBI Taxonomy" id="1664069"/>
    <lineage>
        <taxon>Bacteria</taxon>
        <taxon>Bacillati</taxon>
        <taxon>Bacillota</taxon>
        <taxon>Bacilli</taxon>
        <taxon>Bacillales</taxon>
        <taxon>Bacillaceae</taxon>
        <taxon>Bacillus</taxon>
    </lineage>
</organism>
<proteinExistence type="inferred from homology"/>
<reference evidence="4" key="2">
    <citation type="submission" date="2015-10" db="EMBL/GenBank/DDBJ databases">
        <authorList>
            <person name="Gilbert D.G."/>
        </authorList>
    </citation>
    <scope>NUCLEOTIDE SEQUENCE</scope>
    <source>
        <strain evidence="4">GO-13</strain>
    </source>
</reference>
<dbReference type="InterPro" id="IPR042070">
    <property type="entry name" value="PucR_C-HTH_sf"/>
</dbReference>
<dbReference type="EMBL" id="LECW02000012">
    <property type="protein sequence ID" value="KRT94214.1"/>
    <property type="molecule type" value="Genomic_DNA"/>
</dbReference>
<dbReference type="Gene3D" id="1.10.10.2840">
    <property type="entry name" value="PucR C-terminal helix-turn-helix domain"/>
    <property type="match status" value="1"/>
</dbReference>
<accession>A0A0J6EJL0</accession>
<dbReference type="InterPro" id="IPR051448">
    <property type="entry name" value="CdaR-like_regulators"/>
</dbReference>